<evidence type="ECO:0000313" key="2">
    <source>
        <dbReference type="Proteomes" id="UP000580839"/>
    </source>
</evidence>
<organism evidence="1 2">
    <name type="scientific">Eiseniibacteriota bacterium</name>
    <dbReference type="NCBI Taxonomy" id="2212470"/>
    <lineage>
        <taxon>Bacteria</taxon>
        <taxon>Candidatus Eiseniibacteriota</taxon>
    </lineage>
</organism>
<dbReference type="Proteomes" id="UP000580839">
    <property type="component" value="Unassembled WGS sequence"/>
</dbReference>
<dbReference type="EMBL" id="JABFRW010000096">
    <property type="protein sequence ID" value="NOT34162.1"/>
    <property type="molecule type" value="Genomic_DNA"/>
</dbReference>
<dbReference type="AlphaFoldDB" id="A0A849SFN0"/>
<proteinExistence type="predicted"/>
<dbReference type="Gene3D" id="2.60.40.420">
    <property type="entry name" value="Cupredoxins - blue copper proteins"/>
    <property type="match status" value="1"/>
</dbReference>
<protein>
    <recommendedName>
        <fullName evidence="3">LTD domain-containing protein</fullName>
    </recommendedName>
</protein>
<name>A0A849SFN0_UNCEI</name>
<accession>A0A849SFN0</accession>
<gene>
    <name evidence="1" type="ORF">HOP12_08345</name>
</gene>
<comment type="caution">
    <text evidence="1">The sequence shown here is derived from an EMBL/GenBank/DDBJ whole genome shotgun (WGS) entry which is preliminary data.</text>
</comment>
<reference evidence="1 2" key="1">
    <citation type="submission" date="2020-04" db="EMBL/GenBank/DDBJ databases">
        <title>Metagenomic profiling of ammonia- and methane-oxidizing microorganisms in a Dutch drinking water treatment plant.</title>
        <authorList>
            <person name="Poghosyan L."/>
            <person name="Leucker S."/>
        </authorList>
    </citation>
    <scope>NUCLEOTIDE SEQUENCE [LARGE SCALE GENOMIC DNA]</scope>
    <source>
        <strain evidence="1">S-RSF-IL-03</strain>
    </source>
</reference>
<sequence length="326" mass="34367">MRIPNRWVRRAARELGTLTVYSVGAALLMLASLAISMAEAGQVRVTVSGTSFSPPNVNVNPGDHVVWVWAGGNHNVLSGNSCTPSAGFTSGTATSAVNTAFTWRSSGVVSRSYFCEVHCSGFGMVGSVGLSMAAVPVSDFRLTEVRFSDDHTNDFVEIANLGAATGNLGRYRLSLTGATVQTLPQTDISVPPGGRVVVFLNQTGTNTNTSVFFQGVTLPRTGSATLYVATTNASQTALNRDDMLLDFVQWGAATQQNESTAANAGFWNIGEFVDAVADGHSLAFCGSATEHGATTWQGIATPNPGTADCSTPTRNATWGRLKLRYR</sequence>
<dbReference type="SUPFAM" id="SSF49503">
    <property type="entry name" value="Cupredoxins"/>
    <property type="match status" value="1"/>
</dbReference>
<evidence type="ECO:0000313" key="1">
    <source>
        <dbReference type="EMBL" id="NOT34162.1"/>
    </source>
</evidence>
<dbReference type="InterPro" id="IPR008972">
    <property type="entry name" value="Cupredoxin"/>
</dbReference>
<evidence type="ECO:0008006" key="3">
    <source>
        <dbReference type="Google" id="ProtNLM"/>
    </source>
</evidence>